<organism evidence="1">
    <name type="scientific">Equus asinus asinus</name>
    <dbReference type="NCBI Taxonomy" id="83772"/>
    <lineage>
        <taxon>Eukaryota</taxon>
        <taxon>Metazoa</taxon>
        <taxon>Chordata</taxon>
        <taxon>Craniata</taxon>
        <taxon>Vertebrata</taxon>
        <taxon>Euteleostomi</taxon>
        <taxon>Mammalia</taxon>
        <taxon>Eutheria</taxon>
        <taxon>Laurasiatheria</taxon>
        <taxon>Perissodactyla</taxon>
        <taxon>Equidae</taxon>
        <taxon>Equus</taxon>
    </lineage>
</organism>
<proteinExistence type="predicted"/>
<protein>
    <recommendedName>
        <fullName evidence="2">Flavodoxin-like domain-containing protein</fullName>
    </recommendedName>
</protein>
<reference evidence="1" key="1">
    <citation type="submission" date="2023-03" db="UniProtKB">
        <authorList>
            <consortium name="Ensembl"/>
        </authorList>
    </citation>
    <scope>IDENTIFICATION</scope>
</reference>
<evidence type="ECO:0008006" key="2">
    <source>
        <dbReference type="Google" id="ProtNLM"/>
    </source>
</evidence>
<sequence length="119" mass="12628">MPTPRLLVLFGSQTGTAQDVSERLGREARRRRLGCLVQALDSYPVVRAPWASVGRASGPGAPRCVKEGPSVAADLGDGRAWERRLSLARGEGAGWRVDLEVGRQAGSRGCGVPLPPDPE</sequence>
<accession>A0A8C4MHI9</accession>
<dbReference type="InterPro" id="IPR029039">
    <property type="entry name" value="Flavoprotein-like_sf"/>
</dbReference>
<evidence type="ECO:0000313" key="1">
    <source>
        <dbReference type="Ensembl" id="ENSEASP00005023910.1"/>
    </source>
</evidence>
<dbReference type="Gene3D" id="3.40.50.360">
    <property type="match status" value="1"/>
</dbReference>
<dbReference type="Ensembl" id="ENSEAST00005025936.1">
    <property type="protein sequence ID" value="ENSEASP00005023910.1"/>
    <property type="gene ID" value="ENSEASG00005016232.1"/>
</dbReference>
<name>A0A8C4MHI9_EQUAS</name>
<dbReference type="AlphaFoldDB" id="A0A8C4MHI9"/>
<dbReference type="SUPFAM" id="SSF52218">
    <property type="entry name" value="Flavoproteins"/>
    <property type="match status" value="1"/>
</dbReference>